<feature type="transmembrane region" description="Helical" evidence="1">
    <location>
        <begin position="59"/>
        <end position="83"/>
    </location>
</feature>
<evidence type="ECO:0000259" key="2">
    <source>
        <dbReference type="Pfam" id="PF13828"/>
    </source>
</evidence>
<keyword evidence="1" id="KW-1133">Transmembrane helix</keyword>
<dbReference type="PANTHER" id="PTHR40040">
    <property type="entry name" value="SMALL HYDROPHOBIC PROTEIN-RELATED"/>
    <property type="match status" value="1"/>
</dbReference>
<dbReference type="Pfam" id="PF13828">
    <property type="entry name" value="DUF4190"/>
    <property type="match status" value="1"/>
</dbReference>
<keyword evidence="6" id="KW-1185">Reference proteome</keyword>
<dbReference type="PANTHER" id="PTHR40040:SF1">
    <property type="entry name" value="MEMBRANE PROTEIN"/>
    <property type="match status" value="1"/>
</dbReference>
<evidence type="ECO:0000256" key="1">
    <source>
        <dbReference type="SAM" id="Phobius"/>
    </source>
</evidence>
<reference evidence="4" key="2">
    <citation type="submission" date="2024-03" db="EMBL/GenBank/DDBJ databases">
        <title>30 novel species of actinomycetes from the DSMZ collection.</title>
        <authorList>
            <person name="Nouioui I."/>
        </authorList>
    </citation>
    <scope>NUCLEOTIDE SEQUENCE</scope>
    <source>
        <strain evidence="3 6">DSM 41979</strain>
        <strain evidence="4">DSM 41982</strain>
    </source>
</reference>
<feature type="transmembrane region" description="Helical" evidence="1">
    <location>
        <begin position="16"/>
        <end position="47"/>
    </location>
</feature>
<evidence type="ECO:0000313" key="5">
    <source>
        <dbReference type="Proteomes" id="UP001183607"/>
    </source>
</evidence>
<dbReference type="InterPro" id="IPR025241">
    <property type="entry name" value="DUF4190"/>
</dbReference>
<comment type="caution">
    <text evidence="4">The sequence shown here is derived from an EMBL/GenBank/DDBJ whole genome shotgun (WGS) entry which is preliminary data.</text>
</comment>
<proteinExistence type="predicted"/>
<dbReference type="EMBL" id="JAVRET010000007">
    <property type="protein sequence ID" value="MDT0408466.1"/>
    <property type="molecule type" value="Genomic_DNA"/>
</dbReference>
<organism evidence="4 5">
    <name type="scientific">Streptomyces evansiae</name>
    <dbReference type="NCBI Taxonomy" id="3075535"/>
    <lineage>
        <taxon>Bacteria</taxon>
        <taxon>Bacillati</taxon>
        <taxon>Actinomycetota</taxon>
        <taxon>Actinomycetes</taxon>
        <taxon>Kitasatosporales</taxon>
        <taxon>Streptomycetaceae</taxon>
        <taxon>Streptomyces</taxon>
    </lineage>
</organism>
<dbReference type="Proteomes" id="UP001183610">
    <property type="component" value="Unassembled WGS sequence"/>
</dbReference>
<feature type="domain" description="DUF4190" evidence="2">
    <location>
        <begin position="16"/>
        <end position="73"/>
    </location>
</feature>
<dbReference type="EMBL" id="JAVRER010000006">
    <property type="protein sequence ID" value="MDT0414988.1"/>
    <property type="molecule type" value="Genomic_DNA"/>
</dbReference>
<keyword evidence="1" id="KW-0472">Membrane</keyword>
<dbReference type="Proteomes" id="UP001183607">
    <property type="component" value="Unassembled WGS sequence"/>
</dbReference>
<dbReference type="InterPro" id="IPR055338">
    <property type="entry name" value="YqfX-like"/>
</dbReference>
<gene>
    <name evidence="4" type="ORF">RM574_05740</name>
    <name evidence="3" type="ORF">RM698_05285</name>
</gene>
<protein>
    <submittedName>
        <fullName evidence="4">DUF4190 domain-containing protein</fullName>
    </submittedName>
</protein>
<name>A0ABD5E2V9_9ACTN</name>
<reference evidence="5" key="1">
    <citation type="submission" date="2023-07" db="EMBL/GenBank/DDBJ databases">
        <title>30 novel species of actinomycetes from the DSMZ collection.</title>
        <authorList>
            <person name="Nouioui I."/>
        </authorList>
    </citation>
    <scope>NUCLEOTIDE SEQUENCE [LARGE SCALE GENOMIC DNA]</scope>
    <source>
        <strain evidence="5">DSM 41982</strain>
    </source>
</reference>
<dbReference type="RefSeq" id="WP_007829786.1">
    <property type="nucleotide sequence ID" value="NZ_JAVRER010000006.1"/>
</dbReference>
<evidence type="ECO:0000313" key="3">
    <source>
        <dbReference type="EMBL" id="MDT0408466.1"/>
    </source>
</evidence>
<evidence type="ECO:0000313" key="6">
    <source>
        <dbReference type="Proteomes" id="UP001183610"/>
    </source>
</evidence>
<sequence length="85" mass="8461">MSGYGAGRTRGTTGGLAIASLVLGIVGLFFFSILLGLLALVFGYIALRGTGRPGMAKAGLVLGAIDLVLGIVLMATNGFGLYVGA</sequence>
<evidence type="ECO:0000313" key="4">
    <source>
        <dbReference type="EMBL" id="MDT0414988.1"/>
    </source>
</evidence>
<dbReference type="AlphaFoldDB" id="A0ABD5E2V9"/>
<keyword evidence="1" id="KW-0812">Transmembrane</keyword>
<accession>A0ABD5E2V9</accession>